<dbReference type="AlphaFoldDB" id="A0A4Y8KUP8"/>
<sequence>MIITSRNIQHYLNVGSAKYIDEAEMYLVTIEGDIYSLHNRNKGEPRKLKLTISDGGYSRVRIYVDGEVKRLLVHRVVAEAFIPNPKNYPTVNHRDENSCNNRMSNLEWCTQKYNNNYGTRNDRISETTGKKIAQIGLDGNIVKIWRSTNEVTKQGYNQGAVSACARGELPSHKGYKWTYVINQ</sequence>
<keyword evidence="2" id="KW-0255">Endonuclease</keyword>
<organism evidence="2 3">
    <name type="scientific">Dysgonomonas capnocytophagoides</name>
    <dbReference type="NCBI Taxonomy" id="45254"/>
    <lineage>
        <taxon>Bacteria</taxon>
        <taxon>Pseudomonadati</taxon>
        <taxon>Bacteroidota</taxon>
        <taxon>Bacteroidia</taxon>
        <taxon>Bacteroidales</taxon>
        <taxon>Dysgonomonadaceae</taxon>
        <taxon>Dysgonomonas</taxon>
    </lineage>
</organism>
<dbReference type="InterPro" id="IPR003615">
    <property type="entry name" value="HNH_nuc"/>
</dbReference>
<evidence type="ECO:0000313" key="3">
    <source>
        <dbReference type="Proteomes" id="UP000297861"/>
    </source>
</evidence>
<dbReference type="Gene3D" id="1.10.10.10">
    <property type="entry name" value="Winged helix-like DNA-binding domain superfamily/Winged helix DNA-binding domain"/>
    <property type="match status" value="1"/>
</dbReference>
<comment type="caution">
    <text evidence="2">The sequence shown here is derived from an EMBL/GenBank/DDBJ whole genome shotgun (WGS) entry which is preliminary data.</text>
</comment>
<dbReference type="Gene3D" id="3.90.75.20">
    <property type="match status" value="1"/>
</dbReference>
<dbReference type="SMART" id="SM00507">
    <property type="entry name" value="HNHc"/>
    <property type="match status" value="1"/>
</dbReference>
<dbReference type="SUPFAM" id="SSF64496">
    <property type="entry name" value="DNA-binding domain of intron-encoded endonucleases"/>
    <property type="match status" value="1"/>
</dbReference>
<evidence type="ECO:0000313" key="2">
    <source>
        <dbReference type="EMBL" id="TFD92161.1"/>
    </source>
</evidence>
<evidence type="ECO:0000259" key="1">
    <source>
        <dbReference type="SMART" id="SM00507"/>
    </source>
</evidence>
<dbReference type="GO" id="GO:0004519">
    <property type="term" value="F:endonuclease activity"/>
    <property type="evidence" value="ECO:0007669"/>
    <property type="project" value="UniProtKB-KW"/>
</dbReference>
<proteinExistence type="predicted"/>
<keyword evidence="3" id="KW-1185">Reference proteome</keyword>
<dbReference type="Pfam" id="PF13392">
    <property type="entry name" value="HNH_3"/>
    <property type="match status" value="1"/>
</dbReference>
<accession>A0A4Y8KUP8</accession>
<gene>
    <name evidence="2" type="ORF">E2605_18820</name>
</gene>
<reference evidence="2 3" key="1">
    <citation type="submission" date="2019-03" db="EMBL/GenBank/DDBJ databases">
        <title>San Antonio Military Medical Center submission to MRSN (WRAIR), pending publication.</title>
        <authorList>
            <person name="Blyth D.M."/>
            <person name="Mccarthy S.L."/>
            <person name="Schall S.E."/>
            <person name="Stam J.A."/>
            <person name="Ong A.C."/>
            <person name="Mcgann P.T."/>
        </authorList>
    </citation>
    <scope>NUCLEOTIDE SEQUENCE [LARGE SCALE GENOMIC DNA]</scope>
    <source>
        <strain evidence="2 3">MRSN571793</strain>
    </source>
</reference>
<keyword evidence="2" id="KW-0540">Nuclease</keyword>
<name>A0A4Y8KUP8_9BACT</name>
<dbReference type="SUPFAM" id="SSF54060">
    <property type="entry name" value="His-Me finger endonucleases"/>
    <property type="match status" value="1"/>
</dbReference>
<feature type="domain" description="HNH nuclease" evidence="1">
    <location>
        <begin position="67"/>
        <end position="115"/>
    </location>
</feature>
<dbReference type="EMBL" id="SOML01000018">
    <property type="protein sequence ID" value="TFD92161.1"/>
    <property type="molecule type" value="Genomic_DNA"/>
</dbReference>
<dbReference type="InterPro" id="IPR044925">
    <property type="entry name" value="His-Me_finger_sf"/>
</dbReference>
<keyword evidence="2" id="KW-0378">Hydrolase</keyword>
<dbReference type="RefSeq" id="WP_134437569.1">
    <property type="nucleotide sequence ID" value="NZ_SOML01000018.1"/>
</dbReference>
<dbReference type="Proteomes" id="UP000297861">
    <property type="component" value="Unassembled WGS sequence"/>
</dbReference>
<dbReference type="InterPro" id="IPR036388">
    <property type="entry name" value="WH-like_DNA-bd_sf"/>
</dbReference>
<dbReference type="OrthoDB" id="6631788at2"/>
<protein>
    <submittedName>
        <fullName evidence="2">HNH endonuclease</fullName>
    </submittedName>
</protein>